<dbReference type="RefSeq" id="WP_045296517.1">
    <property type="nucleotide sequence ID" value="NZ_JYJA01000020.1"/>
</dbReference>
<gene>
    <name evidence="2" type="ORF">RS82_00378</name>
</gene>
<comment type="caution">
    <text evidence="2">The sequence shown here is derived from an EMBL/GenBank/DDBJ whole genome shotgun (WGS) entry which is preliminary data.</text>
</comment>
<organism evidence="2 3">
    <name type="scientific">Microbacterium trichothecenolyticum</name>
    <name type="common">Aureobacterium trichothecenolyticum</name>
    <dbReference type="NCBI Taxonomy" id="69370"/>
    <lineage>
        <taxon>Bacteria</taxon>
        <taxon>Bacillati</taxon>
        <taxon>Actinomycetota</taxon>
        <taxon>Actinomycetes</taxon>
        <taxon>Micrococcales</taxon>
        <taxon>Microbacteriaceae</taxon>
        <taxon>Microbacterium</taxon>
    </lineage>
</organism>
<feature type="transmembrane region" description="Helical" evidence="1">
    <location>
        <begin position="51"/>
        <end position="79"/>
    </location>
</feature>
<dbReference type="Proteomes" id="UP000034098">
    <property type="component" value="Unassembled WGS sequence"/>
</dbReference>
<evidence type="ECO:0000313" key="2">
    <source>
        <dbReference type="EMBL" id="KJL45191.1"/>
    </source>
</evidence>
<accession>A0A0M2HEX6</accession>
<proteinExistence type="predicted"/>
<reference evidence="2 3" key="1">
    <citation type="submission" date="2015-02" db="EMBL/GenBank/DDBJ databases">
        <title>Draft genome sequences of ten Microbacterium spp. with emphasis on heavy metal contaminated environments.</title>
        <authorList>
            <person name="Corretto E."/>
        </authorList>
    </citation>
    <scope>NUCLEOTIDE SEQUENCE [LARGE SCALE GENOMIC DNA]</scope>
    <source>
        <strain evidence="2 3">DSM 8608</strain>
    </source>
</reference>
<dbReference type="PATRIC" id="fig|69370.6.peg.396"/>
<dbReference type="EMBL" id="JYJA01000020">
    <property type="protein sequence ID" value="KJL45191.1"/>
    <property type="molecule type" value="Genomic_DNA"/>
</dbReference>
<evidence type="ECO:0000256" key="1">
    <source>
        <dbReference type="SAM" id="Phobius"/>
    </source>
</evidence>
<keyword evidence="1" id="KW-1133">Transmembrane helix</keyword>
<feature type="transmembrane region" description="Helical" evidence="1">
    <location>
        <begin position="12"/>
        <end position="31"/>
    </location>
</feature>
<sequence length="116" mass="11848">MDRATSRDRLTTAGAVALASAAGAVLALWVYRVLWVQNTGTPAALDANENAAVFAWLVGWLLLICAAGAAVVLLASVVGRISARRPPLIDLVALGATAGLIMVAIALAPLWATTSV</sequence>
<dbReference type="AlphaFoldDB" id="A0A0M2HEX6"/>
<dbReference type="OrthoDB" id="9906088at2"/>
<protein>
    <submittedName>
        <fullName evidence="2">Uncharacterized protein</fullName>
    </submittedName>
</protein>
<keyword evidence="1" id="KW-0472">Membrane</keyword>
<name>A0A0M2HEX6_MICTR</name>
<keyword evidence="1" id="KW-0812">Transmembrane</keyword>
<evidence type="ECO:0000313" key="3">
    <source>
        <dbReference type="Proteomes" id="UP000034098"/>
    </source>
</evidence>
<keyword evidence="3" id="KW-1185">Reference proteome</keyword>
<feature type="transmembrane region" description="Helical" evidence="1">
    <location>
        <begin position="91"/>
        <end position="112"/>
    </location>
</feature>